<protein>
    <submittedName>
        <fullName evidence="2">Uncharacterized protein</fullName>
    </submittedName>
</protein>
<comment type="caution">
    <text evidence="2">The sequence shown here is derived from an EMBL/GenBank/DDBJ whole genome shotgun (WGS) entry which is preliminary data.</text>
</comment>
<evidence type="ECO:0000256" key="1">
    <source>
        <dbReference type="SAM" id="Phobius"/>
    </source>
</evidence>
<dbReference type="Proteomes" id="UP000614601">
    <property type="component" value="Unassembled WGS sequence"/>
</dbReference>
<sequence length="262" mass="30178">MSEKSINSIEKKTSIVLEPGVSAVKESIPQDGGCTIIIRVLLATLFMTAGLLAILYSINNAEPDEHEKNTTVEGFNAIYRNQISLNGILTIESKKREDKNIEKHAVQWIQDHDRQFVLLNISNSDNDFVEYFVQSDKMFVLNNKECTNSSNVSGYMDFFVSLGLQGLKSTRNEIIKVNDKMKEVEVYQDRPSLHFSFDESDNLPKYAIGYQGAENGLFYGWQLYYDTEESATEWKEFWFEDMKQEVPNPDIFFDLLKRCSRL</sequence>
<gene>
    <name evidence="2" type="ORF">BOKJ2_LOCUS3773</name>
</gene>
<organism evidence="2 3">
    <name type="scientific">Bursaphelenchus okinawaensis</name>
    <dbReference type="NCBI Taxonomy" id="465554"/>
    <lineage>
        <taxon>Eukaryota</taxon>
        <taxon>Metazoa</taxon>
        <taxon>Ecdysozoa</taxon>
        <taxon>Nematoda</taxon>
        <taxon>Chromadorea</taxon>
        <taxon>Rhabditida</taxon>
        <taxon>Tylenchina</taxon>
        <taxon>Tylenchomorpha</taxon>
        <taxon>Aphelenchoidea</taxon>
        <taxon>Aphelenchoididae</taxon>
        <taxon>Bursaphelenchus</taxon>
    </lineage>
</organism>
<keyword evidence="3" id="KW-1185">Reference proteome</keyword>
<keyword evidence="1" id="KW-1133">Transmembrane helix</keyword>
<feature type="transmembrane region" description="Helical" evidence="1">
    <location>
        <begin position="36"/>
        <end position="58"/>
    </location>
</feature>
<evidence type="ECO:0000313" key="2">
    <source>
        <dbReference type="EMBL" id="CAD5211596.1"/>
    </source>
</evidence>
<proteinExistence type="predicted"/>
<dbReference type="OrthoDB" id="5868009at2759"/>
<accession>A0A811K898</accession>
<keyword evidence="1" id="KW-0812">Transmembrane</keyword>
<evidence type="ECO:0000313" key="3">
    <source>
        <dbReference type="Proteomes" id="UP000614601"/>
    </source>
</evidence>
<name>A0A811K898_9BILA</name>
<dbReference type="AlphaFoldDB" id="A0A811K898"/>
<dbReference type="Proteomes" id="UP000783686">
    <property type="component" value="Unassembled WGS sequence"/>
</dbReference>
<keyword evidence="1" id="KW-0472">Membrane</keyword>
<dbReference type="EMBL" id="CAJFDH010000002">
    <property type="protein sequence ID" value="CAD5211596.1"/>
    <property type="molecule type" value="Genomic_DNA"/>
</dbReference>
<dbReference type="EMBL" id="CAJFCW020000002">
    <property type="protein sequence ID" value="CAG9093871.1"/>
    <property type="molecule type" value="Genomic_DNA"/>
</dbReference>
<reference evidence="2" key="1">
    <citation type="submission" date="2020-09" db="EMBL/GenBank/DDBJ databases">
        <authorList>
            <person name="Kikuchi T."/>
        </authorList>
    </citation>
    <scope>NUCLEOTIDE SEQUENCE</scope>
    <source>
        <strain evidence="2">SH1</strain>
    </source>
</reference>